<reference evidence="1" key="2">
    <citation type="submission" date="2020-02" db="EMBL/GenBank/DDBJ databases">
        <authorList>
            <consortium name="NCBI Pathogen Detection Project"/>
        </authorList>
    </citation>
    <scope>NUCLEOTIDE SEQUENCE</scope>
    <source>
        <strain evidence="1">MA.CK_00/00002125</strain>
    </source>
</reference>
<dbReference type="EMBL" id="DAAWYJ010000005">
    <property type="protein sequence ID" value="HAG0014406.1"/>
    <property type="molecule type" value="Genomic_DNA"/>
</dbReference>
<evidence type="ECO:0000313" key="1">
    <source>
        <dbReference type="EMBL" id="HAG0014406.1"/>
    </source>
</evidence>
<gene>
    <name evidence="1" type="ORF">G8O67_001644</name>
</gene>
<proteinExistence type="predicted"/>
<protein>
    <submittedName>
        <fullName evidence="1">Uncharacterized protein</fullName>
    </submittedName>
</protein>
<comment type="caution">
    <text evidence="1">The sequence shown here is derived from an EMBL/GenBank/DDBJ whole genome shotgun (WGS) entry which is preliminary data.</text>
</comment>
<name>A0A756L6W2_SALER</name>
<sequence>MDEINTQNLTKVLFDGFYARILHIVARALSQSKLFAFDISYLQGEDPSYKERANLLSDIHRDMKKVSEVLGFNYRNDVIGEYVRLMHKMADAIEVGDELALKETIDELDRKPFI</sequence>
<reference evidence="1" key="1">
    <citation type="journal article" date="2018" name="Genome Biol.">
        <title>SKESA: strategic k-mer extension for scrupulous assemblies.</title>
        <authorList>
            <person name="Souvorov A."/>
            <person name="Agarwala R."/>
            <person name="Lipman D.J."/>
        </authorList>
    </citation>
    <scope>NUCLEOTIDE SEQUENCE</scope>
    <source>
        <strain evidence="1">MA.CK_00/00002125</strain>
    </source>
</reference>
<accession>A0A756L6W2</accession>
<organism evidence="1">
    <name type="scientific">Salmonella enterica</name>
    <name type="common">Salmonella choleraesuis</name>
    <dbReference type="NCBI Taxonomy" id="28901"/>
    <lineage>
        <taxon>Bacteria</taxon>
        <taxon>Pseudomonadati</taxon>
        <taxon>Pseudomonadota</taxon>
        <taxon>Gammaproteobacteria</taxon>
        <taxon>Enterobacterales</taxon>
        <taxon>Enterobacteriaceae</taxon>
        <taxon>Salmonella</taxon>
    </lineage>
</organism>
<dbReference type="AlphaFoldDB" id="A0A756L6W2"/>